<reference evidence="9 10" key="1">
    <citation type="submission" date="2024-01" db="EMBL/GenBank/DDBJ databases">
        <title>Genome assemblies of Stephania.</title>
        <authorList>
            <person name="Yang L."/>
        </authorList>
    </citation>
    <scope>NUCLEOTIDE SEQUENCE [LARGE SCALE GENOMIC DNA]</scope>
    <source>
        <strain evidence="9">QJT</strain>
        <tissue evidence="9">Leaf</tissue>
    </source>
</reference>
<dbReference type="PRINTS" id="PR00367">
    <property type="entry name" value="ETHRSPELEMNT"/>
</dbReference>
<proteinExistence type="inferred from homology"/>
<dbReference type="SUPFAM" id="SSF54171">
    <property type="entry name" value="DNA-binding domain"/>
    <property type="match status" value="1"/>
</dbReference>
<keyword evidence="3" id="KW-0238">DNA-binding</keyword>
<evidence type="ECO:0000313" key="9">
    <source>
        <dbReference type="EMBL" id="KAK9123485.1"/>
    </source>
</evidence>
<dbReference type="InterPro" id="IPR001471">
    <property type="entry name" value="AP2/ERF_dom"/>
</dbReference>
<gene>
    <name evidence="9" type="ORF">Sjap_013087</name>
</gene>
<dbReference type="GO" id="GO:0045893">
    <property type="term" value="P:positive regulation of DNA-templated transcription"/>
    <property type="evidence" value="ECO:0007669"/>
    <property type="project" value="TreeGrafter"/>
</dbReference>
<dbReference type="PANTHER" id="PTHR31241">
    <property type="entry name" value="DEHYDRATION-RESPONSIVE ELEMENT-BINDING PROTEIN 2C"/>
    <property type="match status" value="1"/>
</dbReference>
<feature type="compositionally biased region" description="Basic residues" evidence="7">
    <location>
        <begin position="7"/>
        <end position="17"/>
    </location>
</feature>
<dbReference type="InterPro" id="IPR036955">
    <property type="entry name" value="AP2/ERF_dom_sf"/>
</dbReference>
<evidence type="ECO:0000259" key="8">
    <source>
        <dbReference type="PROSITE" id="PS51032"/>
    </source>
</evidence>
<organism evidence="9 10">
    <name type="scientific">Stephania japonica</name>
    <dbReference type="NCBI Taxonomy" id="461633"/>
    <lineage>
        <taxon>Eukaryota</taxon>
        <taxon>Viridiplantae</taxon>
        <taxon>Streptophyta</taxon>
        <taxon>Embryophyta</taxon>
        <taxon>Tracheophyta</taxon>
        <taxon>Spermatophyta</taxon>
        <taxon>Magnoliopsida</taxon>
        <taxon>Ranunculales</taxon>
        <taxon>Menispermaceae</taxon>
        <taxon>Menispermoideae</taxon>
        <taxon>Cissampelideae</taxon>
        <taxon>Stephania</taxon>
    </lineage>
</organism>
<dbReference type="PANTHER" id="PTHR31241:SF2">
    <property type="entry name" value="DEHYDRATION-RESPONSIVE ELEMENT-BINDING PROTEIN 2F"/>
    <property type="match status" value="1"/>
</dbReference>
<evidence type="ECO:0000256" key="3">
    <source>
        <dbReference type="ARBA" id="ARBA00023125"/>
    </source>
</evidence>
<dbReference type="PROSITE" id="PS51032">
    <property type="entry name" value="AP2_ERF"/>
    <property type="match status" value="1"/>
</dbReference>
<comment type="subcellular location">
    <subcellularLocation>
        <location evidence="1">Nucleus</location>
    </subcellularLocation>
</comment>
<dbReference type="GO" id="GO:0005634">
    <property type="term" value="C:nucleus"/>
    <property type="evidence" value="ECO:0007669"/>
    <property type="project" value="UniProtKB-SubCell"/>
</dbReference>
<dbReference type="SMART" id="SM00380">
    <property type="entry name" value="AP2"/>
    <property type="match status" value="1"/>
</dbReference>
<dbReference type="GO" id="GO:0003700">
    <property type="term" value="F:DNA-binding transcription factor activity"/>
    <property type="evidence" value="ECO:0007669"/>
    <property type="project" value="InterPro"/>
</dbReference>
<evidence type="ECO:0000256" key="5">
    <source>
        <dbReference type="ARBA" id="ARBA00023242"/>
    </source>
</evidence>
<feature type="region of interest" description="Disordered" evidence="7">
    <location>
        <begin position="1"/>
        <end position="28"/>
    </location>
</feature>
<dbReference type="Proteomes" id="UP001417504">
    <property type="component" value="Unassembled WGS sequence"/>
</dbReference>
<evidence type="ECO:0000256" key="7">
    <source>
        <dbReference type="SAM" id="MobiDB-lite"/>
    </source>
</evidence>
<accession>A0AAP0IY22</accession>
<keyword evidence="2" id="KW-0805">Transcription regulation</keyword>
<evidence type="ECO:0000256" key="2">
    <source>
        <dbReference type="ARBA" id="ARBA00023015"/>
    </source>
</evidence>
<evidence type="ECO:0000256" key="4">
    <source>
        <dbReference type="ARBA" id="ARBA00023163"/>
    </source>
</evidence>
<feature type="domain" description="AP2/ERF" evidence="8">
    <location>
        <begin position="29"/>
        <end position="86"/>
    </location>
</feature>
<dbReference type="FunFam" id="3.30.730.10:FF:000001">
    <property type="entry name" value="Ethylene-responsive transcription factor 2"/>
    <property type="match status" value="1"/>
</dbReference>
<keyword evidence="5" id="KW-0539">Nucleus</keyword>
<keyword evidence="10" id="KW-1185">Reference proteome</keyword>
<dbReference type="InterPro" id="IPR016177">
    <property type="entry name" value="DNA-bd_dom_sf"/>
</dbReference>
<sequence>MENCRKAQLKPWKKGPARGKGGPQNSTCEYRGVRQRTWGKWVAEIREPKKRTRLWLGSFSTAEEAAMAYDEAARRLYGPEAYLNLPHIQSTTSNPTNKPPKFKWFPSNNFVSVFPSPVLLNVSAQHNLHAIHQRLQEIKKNEASRNQALLSSFHHDSKSDLIVPGVKTIPQRGEEERIDFSSEKTSQEEKPQIDLTEFLQQMGVLKQSGSDDSDANKSFRLAKSSFEDDSVIINTNEQIFNWDTMMELHELEYYDQQTDIAPLQVDEIYEELGFSSSIWNF</sequence>
<dbReference type="AlphaFoldDB" id="A0AAP0IY22"/>
<dbReference type="GO" id="GO:0006950">
    <property type="term" value="P:response to stress"/>
    <property type="evidence" value="ECO:0007669"/>
    <property type="project" value="TreeGrafter"/>
</dbReference>
<dbReference type="GO" id="GO:0000976">
    <property type="term" value="F:transcription cis-regulatory region binding"/>
    <property type="evidence" value="ECO:0007669"/>
    <property type="project" value="TreeGrafter"/>
</dbReference>
<comment type="similarity">
    <text evidence="6">Belongs to the AP2/ERF transcription factor family. ERF subfamily.</text>
</comment>
<dbReference type="CDD" id="cd00018">
    <property type="entry name" value="AP2"/>
    <property type="match status" value="1"/>
</dbReference>
<evidence type="ECO:0000256" key="1">
    <source>
        <dbReference type="ARBA" id="ARBA00004123"/>
    </source>
</evidence>
<dbReference type="Gene3D" id="3.30.730.10">
    <property type="entry name" value="AP2/ERF domain"/>
    <property type="match status" value="1"/>
</dbReference>
<evidence type="ECO:0000313" key="10">
    <source>
        <dbReference type="Proteomes" id="UP001417504"/>
    </source>
</evidence>
<keyword evidence="4" id="KW-0804">Transcription</keyword>
<dbReference type="Pfam" id="PF00847">
    <property type="entry name" value="AP2"/>
    <property type="match status" value="1"/>
</dbReference>
<evidence type="ECO:0000256" key="6">
    <source>
        <dbReference type="ARBA" id="ARBA00024343"/>
    </source>
</evidence>
<dbReference type="EMBL" id="JBBNAE010000005">
    <property type="protein sequence ID" value="KAK9123485.1"/>
    <property type="molecule type" value="Genomic_DNA"/>
</dbReference>
<comment type="caution">
    <text evidence="9">The sequence shown here is derived from an EMBL/GenBank/DDBJ whole genome shotgun (WGS) entry which is preliminary data.</text>
</comment>
<protein>
    <recommendedName>
        <fullName evidence="8">AP2/ERF domain-containing protein</fullName>
    </recommendedName>
</protein>
<name>A0AAP0IY22_9MAGN</name>